<feature type="region of interest" description="Disordered" evidence="10">
    <location>
        <begin position="232"/>
        <end position="264"/>
    </location>
</feature>
<name>A0AAV7LK44_PLEWA</name>
<dbReference type="CDD" id="cd10580">
    <property type="entry name" value="TNFRSF10"/>
    <property type="match status" value="1"/>
</dbReference>
<keyword evidence="16" id="KW-1185">Reference proteome</keyword>
<sequence length="376" mass="42089">MMPGMPLALLLLAATAQVSQGRFIPEHRHLSARSARGIRKDSLDYHDLASWGICPAGMHQEAPDENLGTRNMCTPCTDGKDYTEYQNSLRSCLSCTRCKEGQEEVSRCSPTRNTKCRCKAGTFCPPDQPCEVCVRCKTDCPEGEELISSCNATADNLCMRPTGPPATQGYVGWVVLIVIILFSICIVIVAYCLWKKRSQDSTGGSSSSTSKAGVSLVRKVLKYSFTSSNQEVRENELNSRNDPAAEPILPPEESTPSRPRSTPTVFPTLIPVDQTEQETLQTAFDVFIEEVAIKDWEYLMRKINLVENEIQAARCDYYGVKEQNYQMLLTWHKKMGHSVTVNTLLEAMRTGRLTKEADLIQDLLLKRNIYMVRPES</sequence>
<comment type="caution">
    <text evidence="9">Lacks conserved residue(s) required for the propagation of feature annotation.</text>
</comment>
<keyword evidence="11" id="KW-1133">Transmembrane helix</keyword>
<dbReference type="FunFam" id="2.10.50.10:FF:000004">
    <property type="entry name" value="Tumor necrosis factor receptor superfamily member 6"/>
    <property type="match status" value="1"/>
</dbReference>
<evidence type="ECO:0000256" key="6">
    <source>
        <dbReference type="ARBA" id="ARBA00023157"/>
    </source>
</evidence>
<dbReference type="PANTHER" id="PTHR46330">
    <property type="entry name" value="TUMOR NECROSIS FACTOR RECEPTOR SUPERFAMILY MEMBER 10B"/>
    <property type="match status" value="1"/>
</dbReference>
<dbReference type="Pfam" id="PF00020">
    <property type="entry name" value="TNFR_c6"/>
    <property type="match status" value="1"/>
</dbReference>
<protein>
    <submittedName>
        <fullName evidence="15">Uncharacterized protein</fullName>
    </submittedName>
</protein>
<feature type="transmembrane region" description="Helical" evidence="11">
    <location>
        <begin position="170"/>
        <end position="194"/>
    </location>
</feature>
<evidence type="ECO:0000256" key="1">
    <source>
        <dbReference type="ARBA" id="ARBA00004370"/>
    </source>
</evidence>
<keyword evidence="4" id="KW-0677">Repeat</keyword>
<comment type="caution">
    <text evidence="15">The sequence shown here is derived from an EMBL/GenBank/DDBJ whole genome shotgun (WGS) entry which is preliminary data.</text>
</comment>
<keyword evidence="3 12" id="KW-0732">Signal</keyword>
<keyword evidence="7" id="KW-0675">Receptor</keyword>
<dbReference type="PROSITE" id="PS50050">
    <property type="entry name" value="TNFR_NGFR_2"/>
    <property type="match status" value="2"/>
</dbReference>
<feature type="domain" description="Death" evidence="13">
    <location>
        <begin position="295"/>
        <end position="364"/>
    </location>
</feature>
<feature type="repeat" description="TNFR-Cys" evidence="9">
    <location>
        <begin position="117"/>
        <end position="158"/>
    </location>
</feature>
<dbReference type="InterPro" id="IPR011029">
    <property type="entry name" value="DEATH-like_dom_sf"/>
</dbReference>
<dbReference type="GO" id="GO:0004888">
    <property type="term" value="F:transmembrane signaling receptor activity"/>
    <property type="evidence" value="ECO:0007669"/>
    <property type="project" value="UniProtKB-ARBA"/>
</dbReference>
<dbReference type="SUPFAM" id="SSF47986">
    <property type="entry name" value="DEATH domain"/>
    <property type="match status" value="1"/>
</dbReference>
<evidence type="ECO:0000259" key="14">
    <source>
        <dbReference type="PROSITE" id="PS50050"/>
    </source>
</evidence>
<evidence type="ECO:0000256" key="9">
    <source>
        <dbReference type="PROSITE-ProRule" id="PRU00206"/>
    </source>
</evidence>
<reference evidence="15" key="1">
    <citation type="journal article" date="2022" name="bioRxiv">
        <title>Sequencing and chromosome-scale assembly of the giantPleurodeles waltlgenome.</title>
        <authorList>
            <person name="Brown T."/>
            <person name="Elewa A."/>
            <person name="Iarovenko S."/>
            <person name="Subramanian E."/>
            <person name="Araus A.J."/>
            <person name="Petzold A."/>
            <person name="Susuki M."/>
            <person name="Suzuki K.-i.T."/>
            <person name="Hayashi T."/>
            <person name="Toyoda A."/>
            <person name="Oliveira C."/>
            <person name="Osipova E."/>
            <person name="Leigh N.D."/>
            <person name="Simon A."/>
            <person name="Yun M.H."/>
        </authorList>
    </citation>
    <scope>NUCLEOTIDE SEQUENCE</scope>
    <source>
        <strain evidence="15">20211129_DDA</strain>
        <tissue evidence="15">Liver</tissue>
    </source>
</reference>
<feature type="compositionally biased region" description="Low complexity" evidence="10">
    <location>
        <begin position="251"/>
        <end position="264"/>
    </location>
</feature>
<evidence type="ECO:0000256" key="2">
    <source>
        <dbReference type="ARBA" id="ARBA00022703"/>
    </source>
</evidence>
<feature type="repeat" description="TNFR-Cys" evidence="9">
    <location>
        <begin position="75"/>
        <end position="116"/>
    </location>
</feature>
<dbReference type="SMART" id="SM00208">
    <property type="entry name" value="TNFR"/>
    <property type="match status" value="2"/>
</dbReference>
<feature type="disulfide bond" evidence="9">
    <location>
        <begin position="95"/>
        <end position="108"/>
    </location>
</feature>
<proteinExistence type="predicted"/>
<accession>A0AAV7LK44</accession>
<dbReference type="Gene3D" id="1.10.533.10">
    <property type="entry name" value="Death Domain, Fas"/>
    <property type="match status" value="1"/>
</dbReference>
<evidence type="ECO:0000256" key="7">
    <source>
        <dbReference type="ARBA" id="ARBA00023170"/>
    </source>
</evidence>
<keyword evidence="5 11" id="KW-0472">Membrane</keyword>
<keyword evidence="6 9" id="KW-1015">Disulfide bond</keyword>
<feature type="disulfide bond" evidence="9">
    <location>
        <begin position="140"/>
        <end position="158"/>
    </location>
</feature>
<dbReference type="Proteomes" id="UP001066276">
    <property type="component" value="Chromosome 11"/>
</dbReference>
<comment type="subcellular location">
    <subcellularLocation>
        <location evidence="1">Membrane</location>
    </subcellularLocation>
</comment>
<feature type="domain" description="TNFR-Cys" evidence="14">
    <location>
        <begin position="117"/>
        <end position="158"/>
    </location>
</feature>
<feature type="domain" description="TNFR-Cys" evidence="14">
    <location>
        <begin position="75"/>
        <end position="116"/>
    </location>
</feature>
<evidence type="ECO:0000256" key="8">
    <source>
        <dbReference type="ARBA" id="ARBA00023180"/>
    </source>
</evidence>
<evidence type="ECO:0000259" key="13">
    <source>
        <dbReference type="PROSITE" id="PS50017"/>
    </source>
</evidence>
<evidence type="ECO:0000256" key="5">
    <source>
        <dbReference type="ARBA" id="ARBA00023136"/>
    </source>
</evidence>
<feature type="disulfide bond" evidence="9">
    <location>
        <begin position="98"/>
        <end position="116"/>
    </location>
</feature>
<evidence type="ECO:0000313" key="15">
    <source>
        <dbReference type="EMBL" id="KAJ1090880.1"/>
    </source>
</evidence>
<dbReference type="PANTHER" id="PTHR46330:SF6">
    <property type="entry name" value="HEMATOPOIETIC DEATH RECEPTOR-RELATED"/>
    <property type="match status" value="1"/>
</dbReference>
<keyword evidence="2" id="KW-0053">Apoptosis</keyword>
<dbReference type="SUPFAM" id="SSF57586">
    <property type="entry name" value="TNF receptor-like"/>
    <property type="match status" value="2"/>
</dbReference>
<dbReference type="Gene3D" id="2.10.50.10">
    <property type="entry name" value="Tumor Necrosis Factor Receptor, subunit A, domain 2"/>
    <property type="match status" value="2"/>
</dbReference>
<evidence type="ECO:0000256" key="12">
    <source>
        <dbReference type="SAM" id="SignalP"/>
    </source>
</evidence>
<organism evidence="15 16">
    <name type="scientific">Pleurodeles waltl</name>
    <name type="common">Iberian ribbed newt</name>
    <dbReference type="NCBI Taxonomy" id="8319"/>
    <lineage>
        <taxon>Eukaryota</taxon>
        <taxon>Metazoa</taxon>
        <taxon>Chordata</taxon>
        <taxon>Craniata</taxon>
        <taxon>Vertebrata</taxon>
        <taxon>Euteleostomi</taxon>
        <taxon>Amphibia</taxon>
        <taxon>Batrachia</taxon>
        <taxon>Caudata</taxon>
        <taxon>Salamandroidea</taxon>
        <taxon>Salamandridae</taxon>
        <taxon>Pleurodelinae</taxon>
        <taxon>Pleurodeles</taxon>
    </lineage>
</organism>
<evidence type="ECO:0000256" key="10">
    <source>
        <dbReference type="SAM" id="MobiDB-lite"/>
    </source>
</evidence>
<dbReference type="GO" id="GO:0005886">
    <property type="term" value="C:plasma membrane"/>
    <property type="evidence" value="ECO:0007669"/>
    <property type="project" value="TreeGrafter"/>
</dbReference>
<gene>
    <name evidence="15" type="ORF">NDU88_004008</name>
</gene>
<feature type="chain" id="PRO_5043989549" evidence="12">
    <location>
        <begin position="22"/>
        <end position="376"/>
    </location>
</feature>
<dbReference type="Pfam" id="PF00531">
    <property type="entry name" value="Death"/>
    <property type="match status" value="1"/>
</dbReference>
<dbReference type="SMART" id="SM00005">
    <property type="entry name" value="DEATH"/>
    <property type="match status" value="1"/>
</dbReference>
<evidence type="ECO:0000256" key="11">
    <source>
        <dbReference type="SAM" id="Phobius"/>
    </source>
</evidence>
<dbReference type="GO" id="GO:0043065">
    <property type="term" value="P:positive regulation of apoptotic process"/>
    <property type="evidence" value="ECO:0007669"/>
    <property type="project" value="TreeGrafter"/>
</dbReference>
<dbReference type="PROSITE" id="PS50017">
    <property type="entry name" value="DEATH_DOMAIN"/>
    <property type="match status" value="1"/>
</dbReference>
<evidence type="ECO:0000256" key="3">
    <source>
        <dbReference type="ARBA" id="ARBA00022729"/>
    </source>
</evidence>
<dbReference type="EMBL" id="JANPWB010000015">
    <property type="protein sequence ID" value="KAJ1090880.1"/>
    <property type="molecule type" value="Genomic_DNA"/>
</dbReference>
<keyword evidence="8" id="KW-0325">Glycoprotein</keyword>
<dbReference type="InterPro" id="IPR001368">
    <property type="entry name" value="TNFR/NGFR_Cys_rich_reg"/>
</dbReference>
<feature type="signal peptide" evidence="12">
    <location>
        <begin position="1"/>
        <end position="21"/>
    </location>
</feature>
<feature type="disulfide bond" evidence="9">
    <location>
        <begin position="118"/>
        <end position="133"/>
    </location>
</feature>
<dbReference type="InterPro" id="IPR052491">
    <property type="entry name" value="TNFRSF10"/>
</dbReference>
<evidence type="ECO:0000256" key="4">
    <source>
        <dbReference type="ARBA" id="ARBA00022737"/>
    </source>
</evidence>
<dbReference type="GO" id="GO:0036462">
    <property type="term" value="P:TRAIL-activated apoptotic signaling pathway"/>
    <property type="evidence" value="ECO:0007669"/>
    <property type="project" value="TreeGrafter"/>
</dbReference>
<dbReference type="InterPro" id="IPR000488">
    <property type="entry name" value="Death_dom"/>
</dbReference>
<evidence type="ECO:0000313" key="16">
    <source>
        <dbReference type="Proteomes" id="UP001066276"/>
    </source>
</evidence>
<dbReference type="AlphaFoldDB" id="A0AAV7LK44"/>
<dbReference type="GO" id="GO:0009986">
    <property type="term" value="C:cell surface"/>
    <property type="evidence" value="ECO:0007669"/>
    <property type="project" value="TreeGrafter"/>
</dbReference>
<dbReference type="InterPro" id="IPR034024">
    <property type="entry name" value="TNFRSF10_N"/>
</dbReference>
<keyword evidence="11" id="KW-0812">Transmembrane</keyword>